<dbReference type="HOGENOM" id="CLU_000288_7_16_1"/>
<dbReference type="Proteomes" id="UP000022910">
    <property type="component" value="Unassembled WGS sequence"/>
</dbReference>
<keyword evidence="2" id="KW-1185">Reference proteome</keyword>
<gene>
    <name evidence="1" type="ORF">RirG_016480</name>
</gene>
<proteinExistence type="predicted"/>
<comment type="caution">
    <text evidence="1">The sequence shown here is derived from an EMBL/GenBank/DDBJ whole genome shotgun (WGS) entry which is preliminary data.</text>
</comment>
<evidence type="ECO:0000313" key="2">
    <source>
        <dbReference type="Proteomes" id="UP000022910"/>
    </source>
</evidence>
<evidence type="ECO:0000313" key="1">
    <source>
        <dbReference type="EMBL" id="EXX78273.1"/>
    </source>
</evidence>
<dbReference type="OrthoDB" id="2309392at2759"/>
<reference evidence="1 2" key="1">
    <citation type="submission" date="2014-02" db="EMBL/GenBank/DDBJ databases">
        <title>Single nucleus genome sequencing reveals high similarity among nuclei of an endomycorrhizal fungus.</title>
        <authorList>
            <person name="Lin K."/>
            <person name="Geurts R."/>
            <person name="Zhang Z."/>
            <person name="Limpens E."/>
            <person name="Saunders D.G."/>
            <person name="Mu D."/>
            <person name="Pang E."/>
            <person name="Cao H."/>
            <person name="Cha H."/>
            <person name="Lin T."/>
            <person name="Zhou Q."/>
            <person name="Shang Y."/>
            <person name="Li Y."/>
            <person name="Ivanov S."/>
            <person name="Sharma T."/>
            <person name="Velzen R.V."/>
            <person name="Ruijter N.D."/>
            <person name="Aanen D.K."/>
            <person name="Win J."/>
            <person name="Kamoun S."/>
            <person name="Bisseling T."/>
            <person name="Huang S."/>
        </authorList>
    </citation>
    <scope>NUCLEOTIDE SEQUENCE [LARGE SCALE GENOMIC DNA]</scope>
    <source>
        <strain evidence="2">DAOM197198w</strain>
    </source>
</reference>
<sequence length="77" mass="9288">MLENIISEWIRCISEYYRINRDVDYNFEVPNIISKQLKNDMMEFIKADKVLAQEQANTPIIQFHPQAYYTSHKLTEF</sequence>
<name>A0A015NFX4_RHIIW</name>
<dbReference type="AlphaFoldDB" id="A0A015NFX4"/>
<accession>A0A015NFX4</accession>
<protein>
    <submittedName>
        <fullName evidence="1">Uncharacterized protein</fullName>
    </submittedName>
</protein>
<organism evidence="1 2">
    <name type="scientific">Rhizophagus irregularis (strain DAOM 197198w)</name>
    <name type="common">Glomus intraradices</name>
    <dbReference type="NCBI Taxonomy" id="1432141"/>
    <lineage>
        <taxon>Eukaryota</taxon>
        <taxon>Fungi</taxon>
        <taxon>Fungi incertae sedis</taxon>
        <taxon>Mucoromycota</taxon>
        <taxon>Glomeromycotina</taxon>
        <taxon>Glomeromycetes</taxon>
        <taxon>Glomerales</taxon>
        <taxon>Glomeraceae</taxon>
        <taxon>Rhizophagus</taxon>
    </lineage>
</organism>
<dbReference type="EMBL" id="JEMT01009313">
    <property type="protein sequence ID" value="EXX78273.1"/>
    <property type="molecule type" value="Genomic_DNA"/>
</dbReference>